<accession>C0QD53</accession>
<evidence type="ECO:0000256" key="4">
    <source>
        <dbReference type="ARBA" id="ARBA00023163"/>
    </source>
</evidence>
<evidence type="ECO:0000313" key="7">
    <source>
        <dbReference type="Proteomes" id="UP000000442"/>
    </source>
</evidence>
<dbReference type="SUPFAM" id="SSF46785">
    <property type="entry name" value="Winged helix' DNA-binding domain"/>
    <property type="match status" value="1"/>
</dbReference>
<dbReference type="InterPro" id="IPR018356">
    <property type="entry name" value="Tscrpt_reg_HTH_DeoR_CS"/>
</dbReference>
<dbReference type="PROSITE" id="PS00894">
    <property type="entry name" value="HTH_DEOR_1"/>
    <property type="match status" value="1"/>
</dbReference>
<dbReference type="eggNOG" id="COG1349">
    <property type="taxonomic scope" value="Bacteria"/>
</dbReference>
<dbReference type="InterPro" id="IPR036390">
    <property type="entry name" value="WH_DNA-bd_sf"/>
</dbReference>
<feature type="domain" description="HTH deoR-type" evidence="5">
    <location>
        <begin position="1"/>
        <end position="56"/>
    </location>
</feature>
<evidence type="ECO:0000256" key="3">
    <source>
        <dbReference type="ARBA" id="ARBA00023125"/>
    </source>
</evidence>
<dbReference type="SMART" id="SM01134">
    <property type="entry name" value="DeoRC"/>
    <property type="match status" value="1"/>
</dbReference>
<dbReference type="RefSeq" id="WP_015906017.1">
    <property type="nucleotide sequence ID" value="NC_012108.1"/>
</dbReference>
<organism evidence="6 7">
    <name type="scientific">Desulforapulum autotrophicum (strain ATCC 43914 / DSM 3382 / VKM B-1955 / HRM2)</name>
    <name type="common">Desulfobacterium autotrophicum</name>
    <dbReference type="NCBI Taxonomy" id="177437"/>
    <lineage>
        <taxon>Bacteria</taxon>
        <taxon>Pseudomonadati</taxon>
        <taxon>Thermodesulfobacteriota</taxon>
        <taxon>Desulfobacteria</taxon>
        <taxon>Desulfobacterales</taxon>
        <taxon>Desulfobacteraceae</taxon>
        <taxon>Desulforapulum</taxon>
    </lineage>
</organism>
<name>C0QD53_DESAH</name>
<keyword evidence="1" id="KW-0678">Repressor</keyword>
<keyword evidence="4" id="KW-0804">Transcription</keyword>
<dbReference type="STRING" id="177437.HRM2_42290"/>
<evidence type="ECO:0000313" key="6">
    <source>
        <dbReference type="EMBL" id="ACN17285.1"/>
    </source>
</evidence>
<dbReference type="HOGENOM" id="CLU_060699_0_0_7"/>
<protein>
    <submittedName>
        <fullName evidence="6">GlpR2</fullName>
    </submittedName>
</protein>
<dbReference type="PROSITE" id="PS51000">
    <property type="entry name" value="HTH_DEOR_2"/>
    <property type="match status" value="1"/>
</dbReference>
<keyword evidence="2" id="KW-0805">Transcription regulation</keyword>
<dbReference type="GO" id="GO:0003700">
    <property type="term" value="F:DNA-binding transcription factor activity"/>
    <property type="evidence" value="ECO:0007669"/>
    <property type="project" value="InterPro"/>
</dbReference>
<evidence type="ECO:0000256" key="2">
    <source>
        <dbReference type="ARBA" id="ARBA00023015"/>
    </source>
</evidence>
<dbReference type="PANTHER" id="PTHR30363">
    <property type="entry name" value="HTH-TYPE TRANSCRIPTIONAL REGULATOR SRLR-RELATED"/>
    <property type="match status" value="1"/>
</dbReference>
<dbReference type="GO" id="GO:0003677">
    <property type="term" value="F:DNA binding"/>
    <property type="evidence" value="ECO:0007669"/>
    <property type="project" value="UniProtKB-KW"/>
</dbReference>
<reference evidence="6 7" key="1">
    <citation type="journal article" date="2009" name="Environ. Microbiol.">
        <title>Genome sequence of Desulfobacterium autotrophicum HRM2, a marine sulfate reducer oxidizing organic carbon completely to carbon dioxide.</title>
        <authorList>
            <person name="Strittmatter A.W."/>
            <person name="Liesegang H."/>
            <person name="Rabus R."/>
            <person name="Decker I."/>
            <person name="Amann J."/>
            <person name="Andres S."/>
            <person name="Henne A."/>
            <person name="Fricke W.F."/>
            <person name="Martinez-Arias R."/>
            <person name="Bartels D."/>
            <person name="Goesmann A."/>
            <person name="Krause L."/>
            <person name="Puehler A."/>
            <person name="Klenk H.P."/>
            <person name="Richter M."/>
            <person name="Schuler M."/>
            <person name="Gloeckner F.O."/>
            <person name="Meyerdierks A."/>
            <person name="Gottschalk G."/>
            <person name="Amann R."/>
        </authorList>
    </citation>
    <scope>NUCLEOTIDE SEQUENCE [LARGE SCALE GENOMIC DNA]</scope>
    <source>
        <strain evidence="7">ATCC 43914 / DSM 3382 / HRM2</strain>
    </source>
</reference>
<dbReference type="OrthoDB" id="9814815at2"/>
<dbReference type="InterPro" id="IPR001034">
    <property type="entry name" value="DeoR_HTH"/>
</dbReference>
<dbReference type="KEGG" id="dat:HRM2_42290"/>
<sequence length="249" mass="27807">MQKRQAKIVERVQALGYVSIEDLATDFKVTPQTIRRDINLLSKEGLVRRYHGGAGLATSVENIGYATRQVLCREEKQIIASRVAERIPSRASVFINIGTTTEEVARELLKKDGLRVITNNLNVAVILSQNPDIEIYMAGGVVRHRDRGITGHATLEFIRQFRTDFGIIGISGIAPNGDLLDFDYQEVQVAKAIIHNSSKVMLVADHTKFGREAMVRLGHVADIDELFTDIMPRKAMQDFLAENGVRLHT</sequence>
<dbReference type="InterPro" id="IPR036388">
    <property type="entry name" value="WH-like_DNA-bd_sf"/>
</dbReference>
<keyword evidence="3" id="KW-0238">DNA-binding</keyword>
<dbReference type="InterPro" id="IPR050313">
    <property type="entry name" value="Carb_Metab_HTH_regulators"/>
</dbReference>
<dbReference type="Gene3D" id="3.40.50.1360">
    <property type="match status" value="1"/>
</dbReference>
<dbReference type="SUPFAM" id="SSF100950">
    <property type="entry name" value="NagB/RpiA/CoA transferase-like"/>
    <property type="match status" value="1"/>
</dbReference>
<dbReference type="PRINTS" id="PR00037">
    <property type="entry name" value="HTHLACR"/>
</dbReference>
<dbReference type="InterPro" id="IPR014036">
    <property type="entry name" value="DeoR-like_C"/>
</dbReference>
<dbReference type="Pfam" id="PF00455">
    <property type="entry name" value="DeoRC"/>
    <property type="match status" value="1"/>
</dbReference>
<dbReference type="InterPro" id="IPR037171">
    <property type="entry name" value="NagB/RpiA_transferase-like"/>
</dbReference>
<keyword evidence="7" id="KW-1185">Reference proteome</keyword>
<proteinExistence type="predicted"/>
<dbReference type="PANTHER" id="PTHR30363:SF4">
    <property type="entry name" value="GLYCEROL-3-PHOSPHATE REGULON REPRESSOR"/>
    <property type="match status" value="1"/>
</dbReference>
<dbReference type="Pfam" id="PF08220">
    <property type="entry name" value="HTH_DeoR"/>
    <property type="match status" value="1"/>
</dbReference>
<evidence type="ECO:0000259" key="5">
    <source>
        <dbReference type="PROSITE" id="PS51000"/>
    </source>
</evidence>
<dbReference type="EMBL" id="CP001087">
    <property type="protein sequence ID" value="ACN17285.1"/>
    <property type="molecule type" value="Genomic_DNA"/>
</dbReference>
<dbReference type="Gene3D" id="1.10.10.10">
    <property type="entry name" value="Winged helix-like DNA-binding domain superfamily/Winged helix DNA-binding domain"/>
    <property type="match status" value="1"/>
</dbReference>
<gene>
    <name evidence="6" type="primary">glpR2</name>
    <name evidence="6" type="ordered locus">HRM2_42290</name>
</gene>
<dbReference type="SMART" id="SM00420">
    <property type="entry name" value="HTH_DEOR"/>
    <property type="match status" value="1"/>
</dbReference>
<dbReference type="AlphaFoldDB" id="C0QD53"/>
<dbReference type="Proteomes" id="UP000000442">
    <property type="component" value="Chromosome"/>
</dbReference>
<evidence type="ECO:0000256" key="1">
    <source>
        <dbReference type="ARBA" id="ARBA00022491"/>
    </source>
</evidence>